<evidence type="ECO:0000313" key="4">
    <source>
        <dbReference type="Proteomes" id="UP000184300"/>
    </source>
</evidence>
<dbReference type="SUPFAM" id="SSF53474">
    <property type="entry name" value="alpha/beta-Hydrolases"/>
    <property type="match status" value="1"/>
</dbReference>
<evidence type="ECO:0000259" key="2">
    <source>
        <dbReference type="Pfam" id="PF12146"/>
    </source>
</evidence>
<accession>A0A1L9VE90</accession>
<dbReference type="OrthoDB" id="94039at2759"/>
<dbReference type="RefSeq" id="XP_022398830.1">
    <property type="nucleotide sequence ID" value="XM_022542851.1"/>
</dbReference>
<dbReference type="EMBL" id="KV878903">
    <property type="protein sequence ID" value="OJJ82132.1"/>
    <property type="molecule type" value="Genomic_DNA"/>
</dbReference>
<name>A0A1L9VE90_ASPGL</name>
<sequence length="448" mass="50604">MATSGPFRIVEHVVPGEHIREYPAATANEQEETLYLAVKQYIPLDNPNPQPGDVTIIGTHANGFPKELYEPLWEEIYKLSKVNGFRIRSVWMADVAHQGRSSVVNEDRLGNDPSWFDHPRDLLNFINLKRDEMPRPLIGIGHSMGGAHLAQLSLIHPRLFHTLILLDPVIQRQSSTLEPPSSQPTKPASLIAKTTQLSTYRRDIWPSRKAAAESYKKSPFYQAWDPRVLDRWMKYGLRDLPTAIHPLGESQLKGKDAKDKYENHPVTLTSTLHQEVFTFSRPNYDRPPGTNIPVNKVTHPDLDPKSLDAYPFYRPESTRIFAQLPHLRPSVLYIFGSQSDISLPEVNAEKMATTGTGVGGSGGVQAGRVRDVTLDKIGHLVAQEAPIQCAEAGSTWLGQELQRWRDEDQAFRVEWSKKSKIQKVTVDARWKEHVPPPVRKPKKTPSKL</sequence>
<dbReference type="InterPro" id="IPR022742">
    <property type="entry name" value="Hydrolase_4"/>
</dbReference>
<dbReference type="AlphaFoldDB" id="A0A1L9VE90"/>
<evidence type="ECO:0000313" key="3">
    <source>
        <dbReference type="EMBL" id="OJJ82132.1"/>
    </source>
</evidence>
<dbReference type="Proteomes" id="UP000184300">
    <property type="component" value="Unassembled WGS sequence"/>
</dbReference>
<evidence type="ECO:0000256" key="1">
    <source>
        <dbReference type="SAM" id="MobiDB-lite"/>
    </source>
</evidence>
<keyword evidence="4" id="KW-1185">Reference proteome</keyword>
<protein>
    <recommendedName>
        <fullName evidence="2">Serine aminopeptidase S33 domain-containing protein</fullName>
    </recommendedName>
</protein>
<dbReference type="Pfam" id="PF12146">
    <property type="entry name" value="Hydrolase_4"/>
    <property type="match status" value="1"/>
</dbReference>
<dbReference type="GeneID" id="34459112"/>
<dbReference type="VEuPathDB" id="FungiDB:ASPGLDRAFT_175574"/>
<dbReference type="ESTHER" id="aspgl-a0a1l9ve90">
    <property type="family name" value="MpaH"/>
</dbReference>
<dbReference type="STRING" id="1160497.A0A1L9VE90"/>
<dbReference type="Gene3D" id="3.40.50.1820">
    <property type="entry name" value="alpha/beta hydrolase"/>
    <property type="match status" value="1"/>
</dbReference>
<organism evidence="3 4">
    <name type="scientific">Aspergillus glaucus CBS 516.65</name>
    <dbReference type="NCBI Taxonomy" id="1160497"/>
    <lineage>
        <taxon>Eukaryota</taxon>
        <taxon>Fungi</taxon>
        <taxon>Dikarya</taxon>
        <taxon>Ascomycota</taxon>
        <taxon>Pezizomycotina</taxon>
        <taxon>Eurotiomycetes</taxon>
        <taxon>Eurotiomycetidae</taxon>
        <taxon>Eurotiales</taxon>
        <taxon>Aspergillaceae</taxon>
        <taxon>Aspergillus</taxon>
        <taxon>Aspergillus subgen. Aspergillus</taxon>
    </lineage>
</organism>
<reference evidence="4" key="1">
    <citation type="journal article" date="2017" name="Genome Biol.">
        <title>Comparative genomics reveals high biological diversity and specific adaptations in the industrially and medically important fungal genus Aspergillus.</title>
        <authorList>
            <person name="de Vries R.P."/>
            <person name="Riley R."/>
            <person name="Wiebenga A."/>
            <person name="Aguilar-Osorio G."/>
            <person name="Amillis S."/>
            <person name="Uchima C.A."/>
            <person name="Anderluh G."/>
            <person name="Asadollahi M."/>
            <person name="Askin M."/>
            <person name="Barry K."/>
            <person name="Battaglia E."/>
            <person name="Bayram O."/>
            <person name="Benocci T."/>
            <person name="Braus-Stromeyer S.A."/>
            <person name="Caldana C."/>
            <person name="Canovas D."/>
            <person name="Cerqueira G.C."/>
            <person name="Chen F."/>
            <person name="Chen W."/>
            <person name="Choi C."/>
            <person name="Clum A."/>
            <person name="Dos Santos R.A."/>
            <person name="Damasio A.R."/>
            <person name="Diallinas G."/>
            <person name="Emri T."/>
            <person name="Fekete E."/>
            <person name="Flipphi M."/>
            <person name="Freyberg S."/>
            <person name="Gallo A."/>
            <person name="Gournas C."/>
            <person name="Habgood R."/>
            <person name="Hainaut M."/>
            <person name="Harispe M.L."/>
            <person name="Henrissat B."/>
            <person name="Hilden K.S."/>
            <person name="Hope R."/>
            <person name="Hossain A."/>
            <person name="Karabika E."/>
            <person name="Karaffa L."/>
            <person name="Karanyi Z."/>
            <person name="Krasevec N."/>
            <person name="Kuo A."/>
            <person name="Kusch H."/>
            <person name="LaButti K."/>
            <person name="Lagendijk E.L."/>
            <person name="Lapidus A."/>
            <person name="Levasseur A."/>
            <person name="Lindquist E."/>
            <person name="Lipzen A."/>
            <person name="Logrieco A.F."/>
            <person name="MacCabe A."/>
            <person name="Maekelae M.R."/>
            <person name="Malavazi I."/>
            <person name="Melin P."/>
            <person name="Meyer V."/>
            <person name="Mielnichuk N."/>
            <person name="Miskei M."/>
            <person name="Molnar A.P."/>
            <person name="Mule G."/>
            <person name="Ngan C.Y."/>
            <person name="Orejas M."/>
            <person name="Orosz E."/>
            <person name="Ouedraogo J.P."/>
            <person name="Overkamp K.M."/>
            <person name="Park H.-S."/>
            <person name="Perrone G."/>
            <person name="Piumi F."/>
            <person name="Punt P.J."/>
            <person name="Ram A.F."/>
            <person name="Ramon A."/>
            <person name="Rauscher S."/>
            <person name="Record E."/>
            <person name="Riano-Pachon D.M."/>
            <person name="Robert V."/>
            <person name="Roehrig J."/>
            <person name="Ruller R."/>
            <person name="Salamov A."/>
            <person name="Salih N.S."/>
            <person name="Samson R.A."/>
            <person name="Sandor E."/>
            <person name="Sanguinetti M."/>
            <person name="Schuetze T."/>
            <person name="Sepcic K."/>
            <person name="Shelest E."/>
            <person name="Sherlock G."/>
            <person name="Sophianopoulou V."/>
            <person name="Squina F.M."/>
            <person name="Sun H."/>
            <person name="Susca A."/>
            <person name="Todd R.B."/>
            <person name="Tsang A."/>
            <person name="Unkles S.E."/>
            <person name="van de Wiele N."/>
            <person name="van Rossen-Uffink D."/>
            <person name="Oliveira J.V."/>
            <person name="Vesth T.C."/>
            <person name="Visser J."/>
            <person name="Yu J.-H."/>
            <person name="Zhou M."/>
            <person name="Andersen M.R."/>
            <person name="Archer D.B."/>
            <person name="Baker S.E."/>
            <person name="Benoit I."/>
            <person name="Brakhage A.A."/>
            <person name="Braus G.H."/>
            <person name="Fischer R."/>
            <person name="Frisvad J.C."/>
            <person name="Goldman G.H."/>
            <person name="Houbraken J."/>
            <person name="Oakley B."/>
            <person name="Pocsi I."/>
            <person name="Scazzocchio C."/>
            <person name="Seiboth B."/>
            <person name="vanKuyk P.A."/>
            <person name="Wortman J."/>
            <person name="Dyer P.S."/>
            <person name="Grigoriev I.V."/>
        </authorList>
    </citation>
    <scope>NUCLEOTIDE SEQUENCE [LARGE SCALE GENOMIC DNA]</scope>
    <source>
        <strain evidence="4">CBS 516.65</strain>
    </source>
</reference>
<feature type="region of interest" description="Disordered" evidence="1">
    <location>
        <begin position="281"/>
        <end position="300"/>
    </location>
</feature>
<proteinExistence type="predicted"/>
<dbReference type="InterPro" id="IPR029058">
    <property type="entry name" value="AB_hydrolase_fold"/>
</dbReference>
<feature type="domain" description="Serine aminopeptidase S33" evidence="2">
    <location>
        <begin position="90"/>
        <end position="223"/>
    </location>
</feature>
<gene>
    <name evidence="3" type="ORF">ASPGLDRAFT_175574</name>
</gene>